<evidence type="ECO:0000313" key="7">
    <source>
        <dbReference type="Proteomes" id="UP000012015"/>
    </source>
</evidence>
<dbReference type="AlphaFoldDB" id="M7MLF0"/>
<evidence type="ECO:0000256" key="4">
    <source>
        <dbReference type="ARBA" id="ARBA00023136"/>
    </source>
</evidence>
<dbReference type="Pfam" id="PF01226">
    <property type="entry name" value="Form_Nir_trans"/>
    <property type="match status" value="1"/>
</dbReference>
<evidence type="ECO:0000256" key="1">
    <source>
        <dbReference type="ARBA" id="ARBA00004141"/>
    </source>
</evidence>
<keyword evidence="3 5" id="KW-1133">Transmembrane helix</keyword>
<reference evidence="6 7" key="1">
    <citation type="journal article" date="2013" name="Genome Announc.">
        <title>Draft Genome Sequence of Arthrobacter gangotriensis Strain Lz1yT, Isolated from a Penguin Rookery Soil Sample Collected in Antarctica, near the Indian Station Dakshin Gangotri.</title>
        <authorList>
            <person name="Shivaji S."/>
            <person name="Ara S."/>
            <person name="Bandi S."/>
            <person name="Singh A."/>
            <person name="Kumar Pinnaka A."/>
        </authorList>
    </citation>
    <scope>NUCLEOTIDE SEQUENCE [LARGE SCALE GENOMIC DNA]</scope>
    <source>
        <strain evidence="6 7">Lz1y</strain>
    </source>
</reference>
<dbReference type="GO" id="GO:0015499">
    <property type="term" value="F:formate transmembrane transporter activity"/>
    <property type="evidence" value="ECO:0007669"/>
    <property type="project" value="TreeGrafter"/>
</dbReference>
<evidence type="ECO:0000256" key="3">
    <source>
        <dbReference type="ARBA" id="ARBA00022989"/>
    </source>
</evidence>
<dbReference type="EMBL" id="AOCK01000012">
    <property type="protein sequence ID" value="EMQ97162.1"/>
    <property type="molecule type" value="Genomic_DNA"/>
</dbReference>
<dbReference type="PANTHER" id="PTHR30520">
    <property type="entry name" value="FORMATE TRANSPORTER-RELATED"/>
    <property type="match status" value="1"/>
</dbReference>
<name>M7MLF0_9MICC</name>
<feature type="transmembrane region" description="Helical" evidence="5">
    <location>
        <begin position="43"/>
        <end position="64"/>
    </location>
</feature>
<comment type="caution">
    <text evidence="6">The sequence shown here is derived from an EMBL/GenBank/DDBJ whole genome shotgun (WGS) entry which is preliminary data.</text>
</comment>
<proteinExistence type="predicted"/>
<dbReference type="Proteomes" id="UP000012015">
    <property type="component" value="Unassembled WGS sequence"/>
</dbReference>
<comment type="subcellular location">
    <subcellularLocation>
        <location evidence="1">Membrane</location>
        <topology evidence="1">Multi-pass membrane protein</topology>
    </subcellularLocation>
</comment>
<feature type="transmembrane region" description="Helical" evidence="5">
    <location>
        <begin position="188"/>
        <end position="211"/>
    </location>
</feature>
<accession>M7MLF0</accession>
<evidence type="ECO:0000256" key="5">
    <source>
        <dbReference type="SAM" id="Phobius"/>
    </source>
</evidence>
<dbReference type="Gene3D" id="1.20.1080.10">
    <property type="entry name" value="Glycerol uptake facilitator protein"/>
    <property type="match status" value="1"/>
</dbReference>
<keyword evidence="7" id="KW-1185">Reference proteome</keyword>
<evidence type="ECO:0000256" key="2">
    <source>
        <dbReference type="ARBA" id="ARBA00022692"/>
    </source>
</evidence>
<protein>
    <submittedName>
        <fullName evidence="6">Formate channel 1</fullName>
    </submittedName>
</protein>
<keyword evidence="2 5" id="KW-0812">Transmembrane</keyword>
<dbReference type="RefSeq" id="WP_007272837.1">
    <property type="nucleotide sequence ID" value="NZ_AOCK01000012.1"/>
</dbReference>
<sequence>MSGDERRRQLGDNDAPVEEEIEESFNRIVEEGAQRLARNWTTILVTGTFGGMEVGIGVMAYLAVMHETHNHLLAGLAFGIGLVALLLAKSELFTEDFLVPIAAVAAKEAGGGQLAKLWGGTLLTNLVGGWVFMWIVVQAFPQWTPELETAARHFVEAGFSWQSLCLAVLGGSTITLMTRMQQGTESDLAKMVVAVACGFLLAGLQLFHSILDSLLIFGAIHAGVPVDYLDWLGWFGYTLLFNIIGGLLLVTSLRLLRNKELIRERRDDAPEDPDAAR</sequence>
<feature type="transmembrane region" description="Helical" evidence="5">
    <location>
        <begin position="117"/>
        <end position="137"/>
    </location>
</feature>
<dbReference type="InterPro" id="IPR023271">
    <property type="entry name" value="Aquaporin-like"/>
</dbReference>
<dbReference type="GO" id="GO:0005886">
    <property type="term" value="C:plasma membrane"/>
    <property type="evidence" value="ECO:0007669"/>
    <property type="project" value="TreeGrafter"/>
</dbReference>
<dbReference type="InterPro" id="IPR000292">
    <property type="entry name" value="For/NO2_transpt"/>
</dbReference>
<feature type="transmembrane region" description="Helical" evidence="5">
    <location>
        <begin position="157"/>
        <end position="176"/>
    </location>
</feature>
<dbReference type="eggNOG" id="COG2116">
    <property type="taxonomic scope" value="Bacteria"/>
</dbReference>
<dbReference type="STRING" id="1276920.ADIAG_03685"/>
<dbReference type="PANTHER" id="PTHR30520:SF2">
    <property type="entry name" value="INNER MEMBRANE PROTEIN YFDC"/>
    <property type="match status" value="1"/>
</dbReference>
<gene>
    <name evidence="6" type="primary">focA</name>
    <name evidence="6" type="ORF">ADIAG_03685</name>
</gene>
<dbReference type="PATRIC" id="fig|1276920.7.peg.3682"/>
<organism evidence="6 7">
    <name type="scientific">Paeniglutamicibacter gangotriensis Lz1y</name>
    <dbReference type="NCBI Taxonomy" id="1276920"/>
    <lineage>
        <taxon>Bacteria</taxon>
        <taxon>Bacillati</taxon>
        <taxon>Actinomycetota</taxon>
        <taxon>Actinomycetes</taxon>
        <taxon>Micrococcales</taxon>
        <taxon>Micrococcaceae</taxon>
        <taxon>Paeniglutamicibacter</taxon>
    </lineage>
</organism>
<evidence type="ECO:0000313" key="6">
    <source>
        <dbReference type="EMBL" id="EMQ97162.1"/>
    </source>
</evidence>
<feature type="transmembrane region" description="Helical" evidence="5">
    <location>
        <begin position="231"/>
        <end position="256"/>
    </location>
</feature>
<feature type="transmembrane region" description="Helical" evidence="5">
    <location>
        <begin position="70"/>
        <end position="88"/>
    </location>
</feature>
<keyword evidence="4 5" id="KW-0472">Membrane</keyword>